<gene>
    <name evidence="2" type="ORF">A1O9_07102</name>
</gene>
<dbReference type="Gene3D" id="3.10.180.10">
    <property type="entry name" value="2,3-Dihydroxybiphenyl 1,2-Dioxygenase, domain 1"/>
    <property type="match status" value="1"/>
</dbReference>
<evidence type="ECO:0000256" key="1">
    <source>
        <dbReference type="SAM" id="SignalP"/>
    </source>
</evidence>
<reference evidence="2 3" key="1">
    <citation type="submission" date="2013-03" db="EMBL/GenBank/DDBJ databases">
        <title>The Genome Sequence of Exophiala aquamarina CBS 119918.</title>
        <authorList>
            <consortium name="The Broad Institute Genomics Platform"/>
            <person name="Cuomo C."/>
            <person name="de Hoog S."/>
            <person name="Gorbushina A."/>
            <person name="Walker B."/>
            <person name="Young S.K."/>
            <person name="Zeng Q."/>
            <person name="Gargeya S."/>
            <person name="Fitzgerald M."/>
            <person name="Haas B."/>
            <person name="Abouelleil A."/>
            <person name="Allen A.W."/>
            <person name="Alvarado L."/>
            <person name="Arachchi H.M."/>
            <person name="Berlin A.M."/>
            <person name="Chapman S.B."/>
            <person name="Gainer-Dewar J."/>
            <person name="Goldberg J."/>
            <person name="Griggs A."/>
            <person name="Gujja S."/>
            <person name="Hansen M."/>
            <person name="Howarth C."/>
            <person name="Imamovic A."/>
            <person name="Ireland A."/>
            <person name="Larimer J."/>
            <person name="McCowan C."/>
            <person name="Murphy C."/>
            <person name="Pearson M."/>
            <person name="Poon T.W."/>
            <person name="Priest M."/>
            <person name="Roberts A."/>
            <person name="Saif S."/>
            <person name="Shea T."/>
            <person name="Sisk P."/>
            <person name="Sykes S."/>
            <person name="Wortman J."/>
            <person name="Nusbaum C."/>
            <person name="Birren B."/>
        </authorList>
    </citation>
    <scope>NUCLEOTIDE SEQUENCE [LARGE SCALE GENOMIC DNA]</scope>
    <source>
        <strain evidence="2 3">CBS 119918</strain>
    </source>
</reference>
<evidence type="ECO:0000313" key="3">
    <source>
        <dbReference type="Proteomes" id="UP000027920"/>
    </source>
</evidence>
<organism evidence="2 3">
    <name type="scientific">Exophiala aquamarina CBS 119918</name>
    <dbReference type="NCBI Taxonomy" id="1182545"/>
    <lineage>
        <taxon>Eukaryota</taxon>
        <taxon>Fungi</taxon>
        <taxon>Dikarya</taxon>
        <taxon>Ascomycota</taxon>
        <taxon>Pezizomycotina</taxon>
        <taxon>Eurotiomycetes</taxon>
        <taxon>Chaetothyriomycetidae</taxon>
        <taxon>Chaetothyriales</taxon>
        <taxon>Herpotrichiellaceae</taxon>
        <taxon>Exophiala</taxon>
    </lineage>
</organism>
<dbReference type="EMBL" id="AMGV01000005">
    <property type="protein sequence ID" value="KEF56912.1"/>
    <property type="molecule type" value="Genomic_DNA"/>
</dbReference>
<dbReference type="OrthoDB" id="16820at2759"/>
<comment type="caution">
    <text evidence="2">The sequence shown here is derived from an EMBL/GenBank/DDBJ whole genome shotgun (WGS) entry which is preliminary data.</text>
</comment>
<dbReference type="AlphaFoldDB" id="A0A072PAX7"/>
<dbReference type="STRING" id="1182545.A0A072PAX7"/>
<dbReference type="InterPro" id="IPR029068">
    <property type="entry name" value="Glyas_Bleomycin-R_OHBP_Dase"/>
</dbReference>
<dbReference type="VEuPathDB" id="FungiDB:A1O9_07102"/>
<dbReference type="GeneID" id="25282016"/>
<keyword evidence="3" id="KW-1185">Reference proteome</keyword>
<protein>
    <recommendedName>
        <fullName evidence="4">VOC domain-containing protein</fullName>
    </recommendedName>
</protein>
<feature type="signal peptide" evidence="1">
    <location>
        <begin position="1"/>
        <end position="23"/>
    </location>
</feature>
<dbReference type="RefSeq" id="XP_013259502.1">
    <property type="nucleotide sequence ID" value="XM_013404048.1"/>
</dbReference>
<evidence type="ECO:0000313" key="2">
    <source>
        <dbReference type="EMBL" id="KEF56912.1"/>
    </source>
</evidence>
<dbReference type="Proteomes" id="UP000027920">
    <property type="component" value="Unassembled WGS sequence"/>
</dbReference>
<sequence length="162" mass="17854">MLLKTIYTFAALAGSAYVHQAAACVHGVRDVAARSTNAATFPQSIVGSDGPSEPVTTRYFISNLCINVKNTTKSLELYSKAFGMRHIFTFQVTEHFSISYMGHSHGGENETGYQTVDELNREKTNVEGYLELVSLRVPGWNLPTSSQIPNTFSHIRLIVPNV</sequence>
<name>A0A072PAX7_9EURO</name>
<keyword evidence="1" id="KW-0732">Signal</keyword>
<proteinExistence type="predicted"/>
<feature type="chain" id="PRO_5001681525" description="VOC domain-containing protein" evidence="1">
    <location>
        <begin position="24"/>
        <end position="162"/>
    </location>
</feature>
<evidence type="ECO:0008006" key="4">
    <source>
        <dbReference type="Google" id="ProtNLM"/>
    </source>
</evidence>
<dbReference type="HOGENOM" id="CLU_1635400_0_0_1"/>
<accession>A0A072PAX7</accession>